<evidence type="ECO:0000313" key="2">
    <source>
        <dbReference type="Proteomes" id="UP001595704"/>
    </source>
</evidence>
<sequence length="194" mass="21557">MNAKLKKRKAARAGRKPVQGVSRSACGRIVKAHRKPVETQEQVLATVTGQPHRRGASDARSRLLGYALGRLFASGAISRDQHAAGEWFAQLWLTYHRRITGITLPKVSAHLQEFVASSDIPLSHANDDNDPDQDNQLRRRWAAVEGALCDAGRHHAGHSLMFSVCVLDRDPHRDQVGELRELLNIVDRVRQKGA</sequence>
<comment type="caution">
    <text evidence="1">The sequence shown here is derived from an EMBL/GenBank/DDBJ whole genome shotgun (WGS) entry which is preliminary data.</text>
</comment>
<protein>
    <submittedName>
        <fullName evidence="1">Uncharacterized protein</fullName>
    </submittedName>
</protein>
<dbReference type="RefSeq" id="WP_191320953.1">
    <property type="nucleotide sequence ID" value="NZ_BNCG01000031.1"/>
</dbReference>
<reference evidence="2" key="1">
    <citation type="journal article" date="2019" name="Int. J. Syst. Evol. Microbiol.">
        <title>The Global Catalogue of Microorganisms (GCM) 10K type strain sequencing project: providing services to taxonomists for standard genome sequencing and annotation.</title>
        <authorList>
            <consortium name="The Broad Institute Genomics Platform"/>
            <consortium name="The Broad Institute Genome Sequencing Center for Infectious Disease"/>
            <person name="Wu L."/>
            <person name="Ma J."/>
        </authorList>
    </citation>
    <scope>NUCLEOTIDE SEQUENCE [LARGE SCALE GENOMIC DNA]</scope>
    <source>
        <strain evidence="2">KCTC 42282</strain>
    </source>
</reference>
<gene>
    <name evidence="1" type="ORF">ACFONL_23090</name>
</gene>
<dbReference type="EMBL" id="JBHRYC010000136">
    <property type="protein sequence ID" value="MFC3640221.1"/>
    <property type="molecule type" value="Genomic_DNA"/>
</dbReference>
<keyword evidence="2" id="KW-1185">Reference proteome</keyword>
<dbReference type="Proteomes" id="UP001595704">
    <property type="component" value="Unassembled WGS sequence"/>
</dbReference>
<evidence type="ECO:0000313" key="1">
    <source>
        <dbReference type="EMBL" id="MFC3640221.1"/>
    </source>
</evidence>
<name>A0ABV7UNR3_9HYPH</name>
<accession>A0ABV7UNR3</accession>
<proteinExistence type="predicted"/>
<organism evidence="1 2">
    <name type="scientific">Camelimonas fluminis</name>
    <dbReference type="NCBI Taxonomy" id="1576911"/>
    <lineage>
        <taxon>Bacteria</taxon>
        <taxon>Pseudomonadati</taxon>
        <taxon>Pseudomonadota</taxon>
        <taxon>Alphaproteobacteria</taxon>
        <taxon>Hyphomicrobiales</taxon>
        <taxon>Chelatococcaceae</taxon>
        <taxon>Camelimonas</taxon>
    </lineage>
</organism>